<evidence type="ECO:0000256" key="5">
    <source>
        <dbReference type="ARBA" id="ARBA00022884"/>
    </source>
</evidence>
<keyword evidence="8" id="KW-0175">Coiled coil</keyword>
<dbReference type="GeneID" id="103508999"/>
<evidence type="ECO:0000313" key="10">
    <source>
        <dbReference type="Proteomes" id="UP000079169"/>
    </source>
</evidence>
<evidence type="ECO:0000256" key="2">
    <source>
        <dbReference type="ARBA" id="ARBA00015189"/>
    </source>
</evidence>
<evidence type="ECO:0000256" key="3">
    <source>
        <dbReference type="ARBA" id="ARBA00022664"/>
    </source>
</evidence>
<evidence type="ECO:0000256" key="1">
    <source>
        <dbReference type="ARBA" id="ARBA00006938"/>
    </source>
</evidence>
<protein>
    <recommendedName>
        <fullName evidence="2">RNA-binding protein 48</fullName>
    </recommendedName>
</protein>
<reference evidence="11" key="1">
    <citation type="submission" date="2025-08" db="UniProtKB">
        <authorList>
            <consortium name="RefSeq"/>
        </authorList>
    </citation>
    <scope>IDENTIFICATION</scope>
</reference>
<proteinExistence type="inferred from homology"/>
<evidence type="ECO:0000256" key="4">
    <source>
        <dbReference type="ARBA" id="ARBA00022728"/>
    </source>
</evidence>
<dbReference type="CDD" id="cd12442">
    <property type="entry name" value="RRM_RBM48"/>
    <property type="match status" value="1"/>
</dbReference>
<dbReference type="PaxDb" id="121845-A0A1S3D0W3"/>
<dbReference type="AlphaFoldDB" id="A0A1S3D0W3"/>
<evidence type="ECO:0000313" key="11">
    <source>
        <dbReference type="RefSeq" id="XP_008471813.1"/>
    </source>
</evidence>
<sequence>CTTRASYRQGRKLTAVKVYTVNDESNHLLIYGVPSIGLLEEVTKQCRRYGDIKPVQYVDYPDRDEFTDVFHVTYKRIQAARFAKRQIDTKNFFGNILHVFYAPELETLAETRNKLTTRRKEVSQRIKKLREGTDEVPCKRNEKEQSGKNVVEKDYLSLSMLEPTSISQPSCGSQEPYTLDMSHHNNSVTAVPSLYSRSINIDQPEQSFSQSGNRKPCAYTSTNASHNVSVANFYKIYNASATNESTEPAIPKEIVTSETQLNLNKIINANPYKVDAPFVEENYLLKSPQNENSNRLPPTKRKYPCNSEGQPNKINYVKVDMRNVTNQSSLGRQVLNRDSSSFVSDNAKVQNRNDRLKTLSTTDAPSCSRSSGTKFQFIPRQIIPQKNQSYDWDWGHNFNLHWLKTKKKGKII</sequence>
<keyword evidence="4" id="KW-0747">Spliceosome</keyword>
<dbReference type="RefSeq" id="XP_008471813.1">
    <property type="nucleotide sequence ID" value="XM_008473591.1"/>
</dbReference>
<name>A0A1S3D0W3_DIACI</name>
<dbReference type="PANTHER" id="PTHR20957:SF0">
    <property type="entry name" value="RNA-BINDING PROTEIN 48"/>
    <property type="match status" value="1"/>
</dbReference>
<gene>
    <name evidence="11" type="primary">LOC103508999</name>
</gene>
<evidence type="ECO:0000256" key="8">
    <source>
        <dbReference type="SAM" id="Coils"/>
    </source>
</evidence>
<dbReference type="GO" id="GO:0006397">
    <property type="term" value="P:mRNA processing"/>
    <property type="evidence" value="ECO:0007669"/>
    <property type="project" value="UniProtKB-KW"/>
</dbReference>
<keyword evidence="10" id="KW-1185">Reference proteome</keyword>
<dbReference type="GO" id="GO:0008380">
    <property type="term" value="P:RNA splicing"/>
    <property type="evidence" value="ECO:0007669"/>
    <property type="project" value="UniProtKB-KW"/>
</dbReference>
<accession>A0A1S3D0W3</accession>
<feature type="region of interest" description="Disordered" evidence="9">
    <location>
        <begin position="286"/>
        <end position="311"/>
    </location>
</feature>
<dbReference type="GO" id="GO:0003723">
    <property type="term" value="F:RNA binding"/>
    <property type="evidence" value="ECO:0007669"/>
    <property type="project" value="UniProtKB-KW"/>
</dbReference>
<evidence type="ECO:0000256" key="9">
    <source>
        <dbReference type="SAM" id="MobiDB-lite"/>
    </source>
</evidence>
<dbReference type="GO" id="GO:0005681">
    <property type="term" value="C:spliceosomal complex"/>
    <property type="evidence" value="ECO:0007669"/>
    <property type="project" value="UniProtKB-KW"/>
</dbReference>
<organism evidence="10 11">
    <name type="scientific">Diaphorina citri</name>
    <name type="common">Asian citrus psyllid</name>
    <dbReference type="NCBI Taxonomy" id="121845"/>
    <lineage>
        <taxon>Eukaryota</taxon>
        <taxon>Metazoa</taxon>
        <taxon>Ecdysozoa</taxon>
        <taxon>Arthropoda</taxon>
        <taxon>Hexapoda</taxon>
        <taxon>Insecta</taxon>
        <taxon>Pterygota</taxon>
        <taxon>Neoptera</taxon>
        <taxon>Paraneoptera</taxon>
        <taxon>Hemiptera</taxon>
        <taxon>Sternorrhyncha</taxon>
        <taxon>Psylloidea</taxon>
        <taxon>Psyllidae</taxon>
        <taxon>Diaphorininae</taxon>
        <taxon>Diaphorina</taxon>
    </lineage>
</organism>
<dbReference type="STRING" id="121845.A0A1S3D0W3"/>
<feature type="non-terminal residue" evidence="11">
    <location>
        <position position="1"/>
    </location>
</feature>
<dbReference type="InterPro" id="IPR034264">
    <property type="entry name" value="RBM48_RRM"/>
</dbReference>
<dbReference type="PANTHER" id="PTHR20957">
    <property type="entry name" value="RNA-BINDING PROTEIN 48"/>
    <property type="match status" value="1"/>
</dbReference>
<dbReference type="InterPro" id="IPR039599">
    <property type="entry name" value="RBM48"/>
</dbReference>
<feature type="coiled-coil region" evidence="8">
    <location>
        <begin position="105"/>
        <end position="132"/>
    </location>
</feature>
<dbReference type="SUPFAM" id="SSF54928">
    <property type="entry name" value="RNA-binding domain, RBD"/>
    <property type="match status" value="1"/>
</dbReference>
<feature type="compositionally biased region" description="Polar residues" evidence="9">
    <location>
        <begin position="287"/>
        <end position="296"/>
    </location>
</feature>
<evidence type="ECO:0000256" key="6">
    <source>
        <dbReference type="ARBA" id="ARBA00023187"/>
    </source>
</evidence>
<keyword evidence="6" id="KW-0508">mRNA splicing</keyword>
<evidence type="ECO:0000256" key="7">
    <source>
        <dbReference type="ARBA" id="ARBA00035004"/>
    </source>
</evidence>
<keyword evidence="5" id="KW-0694">RNA-binding</keyword>
<dbReference type="GO" id="GO:0005654">
    <property type="term" value="C:nucleoplasm"/>
    <property type="evidence" value="ECO:0007669"/>
    <property type="project" value="TreeGrafter"/>
</dbReference>
<comment type="function">
    <text evidence="7">As a component of the minor spliceosome, involved in the splicing of U12-type introns in pre-mRNAs.</text>
</comment>
<dbReference type="Proteomes" id="UP000079169">
    <property type="component" value="Unplaced"/>
</dbReference>
<dbReference type="InterPro" id="IPR035979">
    <property type="entry name" value="RBD_domain_sf"/>
</dbReference>
<keyword evidence="3" id="KW-0507">mRNA processing</keyword>
<dbReference type="KEGG" id="dci:103508999"/>
<comment type="similarity">
    <text evidence="1">Belongs to the RBM48 family.</text>
</comment>